<dbReference type="Gene3D" id="3.40.50.1820">
    <property type="entry name" value="alpha/beta hydrolase"/>
    <property type="match status" value="1"/>
</dbReference>
<evidence type="ECO:0000256" key="1">
    <source>
        <dbReference type="SAM" id="Phobius"/>
    </source>
</evidence>
<evidence type="ECO:0000259" key="3">
    <source>
        <dbReference type="Pfam" id="PF24096"/>
    </source>
</evidence>
<dbReference type="eggNOG" id="COG4249">
    <property type="taxonomic scope" value="Bacteria"/>
</dbReference>
<dbReference type="Gene3D" id="3.40.50.1460">
    <property type="match status" value="1"/>
</dbReference>
<dbReference type="InterPro" id="IPR050452">
    <property type="entry name" value="Metacaspase"/>
</dbReference>
<dbReference type="GO" id="GO:0005737">
    <property type="term" value="C:cytoplasm"/>
    <property type="evidence" value="ECO:0007669"/>
    <property type="project" value="TreeGrafter"/>
</dbReference>
<feature type="transmembrane region" description="Helical" evidence="1">
    <location>
        <begin position="972"/>
        <end position="996"/>
    </location>
</feature>
<keyword evidence="1" id="KW-1133">Transmembrane helix</keyword>
<dbReference type="Pfam" id="PF24096">
    <property type="entry name" value="DUF7379"/>
    <property type="match status" value="1"/>
</dbReference>
<dbReference type="RefSeq" id="WP_013767860.1">
    <property type="nucleotide sequence ID" value="NC_015510.1"/>
</dbReference>
<dbReference type="STRING" id="760192.Halhy_5505"/>
<dbReference type="SUPFAM" id="SSF53474">
    <property type="entry name" value="alpha/beta-Hydrolases"/>
    <property type="match status" value="1"/>
</dbReference>
<keyword evidence="1" id="KW-0472">Membrane</keyword>
<dbReference type="Pfam" id="PF00656">
    <property type="entry name" value="Peptidase_C14"/>
    <property type="match status" value="1"/>
</dbReference>
<dbReference type="KEGG" id="hhy:Halhy_5505"/>
<organism evidence="4 5">
    <name type="scientific">Haliscomenobacter hydrossis (strain ATCC 27775 / DSM 1100 / LMG 10767 / O)</name>
    <dbReference type="NCBI Taxonomy" id="760192"/>
    <lineage>
        <taxon>Bacteria</taxon>
        <taxon>Pseudomonadati</taxon>
        <taxon>Bacteroidota</taxon>
        <taxon>Saprospiria</taxon>
        <taxon>Saprospirales</taxon>
        <taxon>Haliscomenobacteraceae</taxon>
        <taxon>Haliscomenobacter</taxon>
    </lineage>
</organism>
<dbReference type="GO" id="GO:0004197">
    <property type="term" value="F:cysteine-type endopeptidase activity"/>
    <property type="evidence" value="ECO:0007669"/>
    <property type="project" value="InterPro"/>
</dbReference>
<evidence type="ECO:0000313" key="4">
    <source>
        <dbReference type="EMBL" id="AEE53330.1"/>
    </source>
</evidence>
<dbReference type="InterPro" id="IPR011600">
    <property type="entry name" value="Pept_C14_caspase"/>
</dbReference>
<dbReference type="Proteomes" id="UP000008461">
    <property type="component" value="Chromosome"/>
</dbReference>
<evidence type="ECO:0000259" key="2">
    <source>
        <dbReference type="Pfam" id="PF00656"/>
    </source>
</evidence>
<protein>
    <submittedName>
        <fullName evidence="4">Peptidase C14 caspase catalytic subunit p20</fullName>
    </submittedName>
</protein>
<dbReference type="InterPro" id="IPR029058">
    <property type="entry name" value="AB_hydrolase_fold"/>
</dbReference>
<dbReference type="eggNOG" id="COG1075">
    <property type="taxonomic scope" value="Bacteria"/>
</dbReference>
<dbReference type="GO" id="GO:0006508">
    <property type="term" value="P:proteolysis"/>
    <property type="evidence" value="ECO:0007669"/>
    <property type="project" value="InterPro"/>
</dbReference>
<sequence>MKKLYSLFIGIDTYHPESKVTPLEGCRNDVAAMKDFLRDTYAKSFDLSPEITLLNDQATYANIVKCLGTHHLAKAGKDDVVLMYYSGHGTQEKAAPEFEKLDPTGLQESMVCYDSGLPGKYCLADKELRILLGTIQQQGAHLTLIFDCCHSGNITRSLDDTNNGKVRQFFFPEGTPARPYQSYLDGYFVKNFPQGPSSNQLPLASHILMTACDRQEKAFELKIQRGMFSYNLLKVLGNEPNISYADLYTRCQASMFRSVEKQHPQFETIAGFDPWNKFLNLGESTRGAQATYLLSANDKNQWNVNCGGVHGLSTELNKIAEFEILEQGSGKSLGRATTASVGFQDSTVVLNNNLALDMDRSYTAKLITLPAAPYAITLKATVKGKKRYDAYVKAQQAIGRAKLSPYFELIDGNVGGKYRVDLDQDVLDIYNQETNTLIKRFGGDDDDPIFKGTIEILDQIAKWEKNLALDNRNTQFNRNAFKITAKHSDTGQVLTGLSDPANPNTEVINVQVAKNLNGKYTLPLDLELKNAAGGTLFYKALYFSRKYGVMSLNGDYLTVDEIPAQDQYIQPQALEFDLDGGRKESSEIVKFIVSTVKINEEFLLEQEELEKLGETVEFWKERGRGVDLLANARDLVKKGQDKKAPANDWFCKTVVFKLTALASEVGKTPVQMGNGKIVVKGHDSFRANLALTSAGNSTRDINSVAPLPQILGWDNLVSLDTPSRDLYSATPDTLEISNLENDADLLNNPLQIELDAQLKAGEFILPLTFDGEDFLPVGTTRELADGKVEISIHEIPEVKSEGRSILRALKMCFFKVALGQEQNKLCWIEYVDGKPKYHDTGVKEKVASAKNILLVIHGIIGNTTEMAAAMGRAISSKTVDLVLAYDYENLNTSIEANSGKLKTALEAVGIKLDKKGKFNKKFSILAHSMGGLVSRHFIEQLGGRAVVSKLILAGTPSGGSNLSKVTKYRDTALFLLPLAVNVGLAIPAIATIMGILKGSKSLTASLEQMDYNHPGHFLKNLEQSSDPKIPYYVLAGHLDLFLETDNQAKRLVNKIFKNVANVFFDEPNDIAVGVDSIKHVPVKRKPAPVFFDVKCHHLNYFSLKESVDKIVDLLKK</sequence>
<dbReference type="AlphaFoldDB" id="F4KSC7"/>
<reference evidence="4 5" key="1">
    <citation type="journal article" date="2011" name="Stand. Genomic Sci.">
        <title>Complete genome sequence of Haliscomenobacter hydrossis type strain (O).</title>
        <authorList>
            <consortium name="US DOE Joint Genome Institute (JGI-PGF)"/>
            <person name="Daligault H."/>
            <person name="Lapidus A."/>
            <person name="Zeytun A."/>
            <person name="Nolan M."/>
            <person name="Lucas S."/>
            <person name="Del Rio T.G."/>
            <person name="Tice H."/>
            <person name="Cheng J.F."/>
            <person name="Tapia R."/>
            <person name="Han C."/>
            <person name="Goodwin L."/>
            <person name="Pitluck S."/>
            <person name="Liolios K."/>
            <person name="Pagani I."/>
            <person name="Ivanova N."/>
            <person name="Huntemann M."/>
            <person name="Mavromatis K."/>
            <person name="Mikhailova N."/>
            <person name="Pati A."/>
            <person name="Chen A."/>
            <person name="Palaniappan K."/>
            <person name="Land M."/>
            <person name="Hauser L."/>
            <person name="Brambilla E.M."/>
            <person name="Rohde M."/>
            <person name="Verbarg S."/>
            <person name="Goker M."/>
            <person name="Bristow J."/>
            <person name="Eisen J.A."/>
            <person name="Markowitz V."/>
            <person name="Hugenholtz P."/>
            <person name="Kyrpides N.C."/>
            <person name="Klenk H.P."/>
            <person name="Woyke T."/>
        </authorList>
    </citation>
    <scope>NUCLEOTIDE SEQUENCE [LARGE SCALE GENOMIC DNA]</scope>
    <source>
        <strain evidence="5">ATCC 27775 / DSM 1100 / LMG 10767 / O</strain>
    </source>
</reference>
<dbReference type="OrthoDB" id="1491023at2"/>
<feature type="domain" description="Peptidase C14 caspase" evidence="2">
    <location>
        <begin position="7"/>
        <end position="268"/>
    </location>
</feature>
<evidence type="ECO:0000313" key="5">
    <source>
        <dbReference type="Proteomes" id="UP000008461"/>
    </source>
</evidence>
<keyword evidence="5" id="KW-1185">Reference proteome</keyword>
<reference key="2">
    <citation type="submission" date="2011-04" db="EMBL/GenBank/DDBJ databases">
        <title>Complete sequence of chromosome of Haliscomenobacter hydrossis DSM 1100.</title>
        <authorList>
            <consortium name="US DOE Joint Genome Institute (JGI-PGF)"/>
            <person name="Lucas S."/>
            <person name="Han J."/>
            <person name="Lapidus A."/>
            <person name="Bruce D."/>
            <person name="Goodwin L."/>
            <person name="Pitluck S."/>
            <person name="Peters L."/>
            <person name="Kyrpides N."/>
            <person name="Mavromatis K."/>
            <person name="Ivanova N."/>
            <person name="Ovchinnikova G."/>
            <person name="Pagani I."/>
            <person name="Daligault H."/>
            <person name="Detter J.C."/>
            <person name="Han C."/>
            <person name="Land M."/>
            <person name="Hauser L."/>
            <person name="Markowitz V."/>
            <person name="Cheng J.-F."/>
            <person name="Hugenholtz P."/>
            <person name="Woyke T."/>
            <person name="Wu D."/>
            <person name="Verbarg S."/>
            <person name="Frueling A."/>
            <person name="Brambilla E."/>
            <person name="Klenk H.-P."/>
            <person name="Eisen J.A."/>
        </authorList>
    </citation>
    <scope>NUCLEOTIDE SEQUENCE</scope>
    <source>
        <strain>DSM 1100</strain>
    </source>
</reference>
<keyword evidence="1" id="KW-0812">Transmembrane</keyword>
<dbReference type="PANTHER" id="PTHR48104:SF30">
    <property type="entry name" value="METACASPASE-1"/>
    <property type="match status" value="1"/>
</dbReference>
<accession>F4KSC7</accession>
<gene>
    <name evidence="4" type="ordered locus">Halhy_5505</name>
</gene>
<dbReference type="PANTHER" id="PTHR48104">
    <property type="entry name" value="METACASPASE-4"/>
    <property type="match status" value="1"/>
</dbReference>
<feature type="domain" description="DUF7379" evidence="3">
    <location>
        <begin position="853"/>
        <end position="996"/>
    </location>
</feature>
<dbReference type="EMBL" id="CP002691">
    <property type="protein sequence ID" value="AEE53330.1"/>
    <property type="molecule type" value="Genomic_DNA"/>
</dbReference>
<name>F4KSC7_HALH1</name>
<proteinExistence type="predicted"/>
<dbReference type="InterPro" id="IPR055803">
    <property type="entry name" value="DUF7379"/>
</dbReference>
<dbReference type="HOGENOM" id="CLU_259916_0_0_10"/>